<gene>
    <name evidence="4" type="ORF">WJX75_007587</name>
</gene>
<dbReference type="PANTHER" id="PTHR22911">
    <property type="entry name" value="ACYL-MALONYL CONDENSING ENZYME-RELATED"/>
    <property type="match status" value="1"/>
</dbReference>
<protein>
    <recommendedName>
        <fullName evidence="3">EamA domain-containing protein</fullName>
    </recommendedName>
</protein>
<dbReference type="InterPro" id="IPR037185">
    <property type="entry name" value="EmrE-like"/>
</dbReference>
<evidence type="ECO:0000256" key="1">
    <source>
        <dbReference type="ARBA" id="ARBA00007635"/>
    </source>
</evidence>
<organism evidence="4 5">
    <name type="scientific">Coccomyxa subellipsoidea</name>
    <dbReference type="NCBI Taxonomy" id="248742"/>
    <lineage>
        <taxon>Eukaryota</taxon>
        <taxon>Viridiplantae</taxon>
        <taxon>Chlorophyta</taxon>
        <taxon>core chlorophytes</taxon>
        <taxon>Trebouxiophyceae</taxon>
        <taxon>Trebouxiophyceae incertae sedis</taxon>
        <taxon>Coccomyxaceae</taxon>
        <taxon>Coccomyxa</taxon>
    </lineage>
</organism>
<evidence type="ECO:0000313" key="5">
    <source>
        <dbReference type="Proteomes" id="UP001491310"/>
    </source>
</evidence>
<keyword evidence="2" id="KW-0472">Membrane</keyword>
<feature type="transmembrane region" description="Helical" evidence="2">
    <location>
        <begin position="48"/>
        <end position="70"/>
    </location>
</feature>
<dbReference type="SUPFAM" id="SSF103481">
    <property type="entry name" value="Multidrug resistance efflux transporter EmrE"/>
    <property type="match status" value="1"/>
</dbReference>
<feature type="transmembrane region" description="Helical" evidence="2">
    <location>
        <begin position="139"/>
        <end position="156"/>
    </location>
</feature>
<feature type="transmembrane region" description="Helical" evidence="2">
    <location>
        <begin position="82"/>
        <end position="102"/>
    </location>
</feature>
<comment type="caution">
    <text evidence="4">The sequence shown here is derived from an EMBL/GenBank/DDBJ whole genome shotgun (WGS) entry which is preliminary data.</text>
</comment>
<feature type="transmembrane region" description="Helical" evidence="2">
    <location>
        <begin position="108"/>
        <end position="127"/>
    </location>
</feature>
<proteinExistence type="inferred from homology"/>
<feature type="transmembrane region" description="Helical" evidence="2">
    <location>
        <begin position="162"/>
        <end position="180"/>
    </location>
</feature>
<keyword evidence="5" id="KW-1185">Reference proteome</keyword>
<dbReference type="EMBL" id="JALJOT010000005">
    <property type="protein sequence ID" value="KAK9915320.1"/>
    <property type="molecule type" value="Genomic_DNA"/>
</dbReference>
<evidence type="ECO:0000259" key="3">
    <source>
        <dbReference type="Pfam" id="PF00892"/>
    </source>
</evidence>
<comment type="similarity">
    <text evidence="1">Belongs to the drug/metabolite transporter (DMT) superfamily. Plant drug/metabolite exporter (P-DME) (TC 2.A.7.4) family.</text>
</comment>
<dbReference type="PANTHER" id="PTHR22911:SF76">
    <property type="entry name" value="EAMA DOMAIN-CONTAINING PROTEIN"/>
    <property type="match status" value="1"/>
</dbReference>
<evidence type="ECO:0000313" key="4">
    <source>
        <dbReference type="EMBL" id="KAK9915320.1"/>
    </source>
</evidence>
<reference evidence="4 5" key="1">
    <citation type="journal article" date="2024" name="Nat. Commun.">
        <title>Phylogenomics reveals the evolutionary origins of lichenization in chlorophyte algae.</title>
        <authorList>
            <person name="Puginier C."/>
            <person name="Libourel C."/>
            <person name="Otte J."/>
            <person name="Skaloud P."/>
            <person name="Haon M."/>
            <person name="Grisel S."/>
            <person name="Petersen M."/>
            <person name="Berrin J.G."/>
            <person name="Delaux P.M."/>
            <person name="Dal Grande F."/>
            <person name="Keller J."/>
        </authorList>
    </citation>
    <scope>NUCLEOTIDE SEQUENCE [LARGE SCALE GENOMIC DNA]</scope>
    <source>
        <strain evidence="4 5">SAG 216-7</strain>
    </source>
</reference>
<dbReference type="InterPro" id="IPR000620">
    <property type="entry name" value="EamA_dom"/>
</dbReference>
<dbReference type="Proteomes" id="UP001491310">
    <property type="component" value="Unassembled WGS sequence"/>
</dbReference>
<dbReference type="Pfam" id="PF00892">
    <property type="entry name" value="EamA"/>
    <property type="match status" value="1"/>
</dbReference>
<keyword evidence="2" id="KW-1133">Transmembrane helix</keyword>
<feature type="transmembrane region" description="Helical" evidence="2">
    <location>
        <begin position="192"/>
        <end position="214"/>
    </location>
</feature>
<accession>A0ABR2YU08</accession>
<keyword evidence="2" id="KW-0812">Transmembrane</keyword>
<sequence length="229" mass="24423">MKSATLERERQTRTPWWAWLLLAAAVVAVSSAATAFRSMREVAPMTLAAWRLQLTALLLFPGAVIQYRNLAPALQDEARQSGLLMLVSGLSLAFHFALWVWGIDHTSLTHALLYVSITPILIAAGMWAMNKPLSKGENIGTGIGAMGGLLLAFSGVKEGEVTFVGDFACVIASLAVIAYLSIGRHLRAWMPLFVYAFPVTGSAAGILTLSAVSFGGASVASSDRALHLH</sequence>
<name>A0ABR2YU08_9CHLO</name>
<feature type="domain" description="EamA" evidence="3">
    <location>
        <begin position="16"/>
        <end position="151"/>
    </location>
</feature>
<evidence type="ECO:0000256" key="2">
    <source>
        <dbReference type="SAM" id="Phobius"/>
    </source>
</evidence>